<dbReference type="AlphaFoldDB" id="A0A060QF75"/>
<dbReference type="RefSeq" id="WP_152530109.1">
    <property type="nucleotide sequence ID" value="NZ_CBLX010000009.1"/>
</dbReference>
<evidence type="ECO:0000256" key="1">
    <source>
        <dbReference type="SAM" id="SignalP"/>
    </source>
</evidence>
<proteinExistence type="predicted"/>
<reference evidence="2 3" key="2">
    <citation type="journal article" date="2014" name="PLoS ONE">
        <title>Evolution of mitochondria reconstructed from the energy metabolism of living bacteria.</title>
        <authorList>
            <person name="Degli Esposti M."/>
            <person name="Chouaia B."/>
            <person name="Comandatore F."/>
            <person name="Crotti E."/>
            <person name="Sassera D."/>
            <person name="Lievens P.M."/>
            <person name="Daffonchio D."/>
            <person name="Bandi C."/>
        </authorList>
    </citation>
    <scope>NUCLEOTIDE SEQUENCE [LARGE SCALE GENOMIC DNA]</scope>
    <source>
        <strain evidence="2 3">SF2.1</strain>
    </source>
</reference>
<feature type="chain" id="PRO_5001585886" evidence="1">
    <location>
        <begin position="32"/>
        <end position="303"/>
    </location>
</feature>
<evidence type="ECO:0000313" key="3">
    <source>
        <dbReference type="Proteomes" id="UP000027583"/>
    </source>
</evidence>
<organism evidence="2 3">
    <name type="scientific">Asaia bogorensis</name>
    <dbReference type="NCBI Taxonomy" id="91915"/>
    <lineage>
        <taxon>Bacteria</taxon>
        <taxon>Pseudomonadati</taxon>
        <taxon>Pseudomonadota</taxon>
        <taxon>Alphaproteobacteria</taxon>
        <taxon>Acetobacterales</taxon>
        <taxon>Acetobacteraceae</taxon>
        <taxon>Asaia</taxon>
    </lineage>
</organism>
<dbReference type="Proteomes" id="UP000027583">
    <property type="component" value="Unassembled WGS sequence"/>
</dbReference>
<dbReference type="EMBL" id="CBLX010000009">
    <property type="protein sequence ID" value="CDG39338.1"/>
    <property type="molecule type" value="Genomic_DNA"/>
</dbReference>
<evidence type="ECO:0000313" key="2">
    <source>
        <dbReference type="EMBL" id="CDG39338.1"/>
    </source>
</evidence>
<reference evidence="2 3" key="1">
    <citation type="journal article" date="2014" name="Genome Biol. Evol.">
        <title>Acetic acid bacteria genomes reveal functional traits for adaptation to life in insect guts.</title>
        <authorList>
            <person name="Chouaia B."/>
            <person name="Gaiarsa S."/>
            <person name="Crotti E."/>
            <person name="Comandatore F."/>
            <person name="Degli Esposti M."/>
            <person name="Ricci I."/>
            <person name="Alma A."/>
            <person name="Favia G."/>
            <person name="Bandi C."/>
            <person name="Daffonchio D."/>
        </authorList>
    </citation>
    <scope>NUCLEOTIDE SEQUENCE [LARGE SCALE GENOMIC DNA]</scope>
    <source>
        <strain evidence="2 3">SF2.1</strain>
    </source>
</reference>
<gene>
    <name evidence="2" type="ORF">ASAP_1293</name>
</gene>
<keyword evidence="1" id="KW-0732">Signal</keyword>
<comment type="caution">
    <text evidence="2">The sequence shown here is derived from an EMBL/GenBank/DDBJ whole genome shotgun (WGS) entry which is preliminary data.</text>
</comment>
<protein>
    <submittedName>
        <fullName evidence="2">Uncharacterized protein</fullName>
    </submittedName>
</protein>
<feature type="signal peptide" evidence="1">
    <location>
        <begin position="1"/>
        <end position="31"/>
    </location>
</feature>
<sequence>MNSPILPPMKHAAASLLALLALGGAARHAHADAIPASCMASQAASRTIGAASLTMSGYSAALSGGGATLGVGQVMAQDRQGHLTLPNLRDANALISFGLLKVVHNGSPAGCRGVDGRPALKSLRDALHQGAVAELVWTGIALSDGKNRYTADRVNITLRSGQTPGSVDINFAAAGVSAPGGSALPGKLSTTLTIPEQMLDSTKSPEGRITISSLQALWEKGLLDGHGWVTPGRTTATSAGELHVAITDLSDLLATIRPVLPSGVSTALAVAQFMGHRDGNQVLWDLTLGGGVLKVNSIPIPVN</sequence>
<name>A0A060QF75_9PROT</name>
<accession>A0A060QF75</accession>